<dbReference type="CDD" id="cd22967">
    <property type="entry name" value="DD_AK7"/>
    <property type="match status" value="1"/>
</dbReference>
<dbReference type="CDD" id="cd01428">
    <property type="entry name" value="ADK"/>
    <property type="match status" value="1"/>
</dbReference>
<dbReference type="Pfam" id="PF00406">
    <property type="entry name" value="ADK"/>
    <property type="match status" value="1"/>
</dbReference>
<dbReference type="InterPro" id="IPR000850">
    <property type="entry name" value="Adenylat/UMP-CMP_kin"/>
</dbReference>
<keyword evidence="6" id="KW-1185">Reference proteome</keyword>
<comment type="caution">
    <text evidence="5">The sequence shown here is derived from an EMBL/GenBank/DDBJ whole genome shotgun (WGS) entry which is preliminary data.</text>
</comment>
<protein>
    <recommendedName>
        <fullName evidence="7">Nucleoside-diphosphate kinase</fullName>
    </recommendedName>
</protein>
<reference evidence="5" key="1">
    <citation type="journal article" date="2023" name="Science">
        <title>Genome structures resolve the early diversification of teleost fishes.</title>
        <authorList>
            <person name="Parey E."/>
            <person name="Louis A."/>
            <person name="Montfort J."/>
            <person name="Bouchez O."/>
            <person name="Roques C."/>
            <person name="Iampietro C."/>
            <person name="Lluch J."/>
            <person name="Castinel A."/>
            <person name="Donnadieu C."/>
            <person name="Desvignes T."/>
            <person name="Floi Bucao C."/>
            <person name="Jouanno E."/>
            <person name="Wen M."/>
            <person name="Mejri S."/>
            <person name="Dirks R."/>
            <person name="Jansen H."/>
            <person name="Henkel C."/>
            <person name="Chen W.J."/>
            <person name="Zahm M."/>
            <person name="Cabau C."/>
            <person name="Klopp C."/>
            <person name="Thompson A.W."/>
            <person name="Robinson-Rechavi M."/>
            <person name="Braasch I."/>
            <person name="Lecointre G."/>
            <person name="Bobe J."/>
            <person name="Postlethwait J.H."/>
            <person name="Berthelot C."/>
            <person name="Roest Crollius H."/>
            <person name="Guiguen Y."/>
        </authorList>
    </citation>
    <scope>NUCLEOTIDE SEQUENCE</scope>
    <source>
        <strain evidence="5">NC1722</strain>
    </source>
</reference>
<dbReference type="PANTHER" id="PTHR23359">
    <property type="entry name" value="NUCLEOTIDE KINASE"/>
    <property type="match status" value="1"/>
</dbReference>
<dbReference type="Pfam" id="PF05186">
    <property type="entry name" value="Dpy-30"/>
    <property type="match status" value="1"/>
</dbReference>
<dbReference type="InterPro" id="IPR047499">
    <property type="entry name" value="DD_AK7"/>
</dbReference>
<dbReference type="GO" id="GO:0005524">
    <property type="term" value="F:ATP binding"/>
    <property type="evidence" value="ECO:0007669"/>
    <property type="project" value="InterPro"/>
</dbReference>
<dbReference type="InterPro" id="IPR007858">
    <property type="entry name" value="Dpy-30_motif"/>
</dbReference>
<dbReference type="InterPro" id="IPR036291">
    <property type="entry name" value="NAD(P)-bd_dom_sf"/>
</dbReference>
<dbReference type="Gene3D" id="1.20.890.10">
    <property type="entry name" value="cAMP-dependent protein kinase regulatory subunit, dimerization-anchoring domain"/>
    <property type="match status" value="1"/>
</dbReference>
<evidence type="ECO:0000256" key="1">
    <source>
        <dbReference type="ARBA" id="ARBA00022679"/>
    </source>
</evidence>
<dbReference type="Proteomes" id="UP001221898">
    <property type="component" value="Unassembled WGS sequence"/>
</dbReference>
<dbReference type="SUPFAM" id="SSF51735">
    <property type="entry name" value="NAD(P)-binding Rossmann-fold domains"/>
    <property type="match status" value="1"/>
</dbReference>
<dbReference type="GO" id="GO:0006139">
    <property type="term" value="P:nucleobase-containing compound metabolic process"/>
    <property type="evidence" value="ECO:0007669"/>
    <property type="project" value="InterPro"/>
</dbReference>
<keyword evidence="1" id="KW-0808">Transferase</keyword>
<keyword evidence="3" id="KW-0418">Kinase</keyword>
<proteinExistence type="predicted"/>
<evidence type="ECO:0000256" key="3">
    <source>
        <dbReference type="ARBA" id="ARBA00022777"/>
    </source>
</evidence>
<dbReference type="SUPFAM" id="SSF52540">
    <property type="entry name" value="P-loop containing nucleoside triphosphate hydrolases"/>
    <property type="match status" value="1"/>
</dbReference>
<evidence type="ECO:0000256" key="4">
    <source>
        <dbReference type="SAM" id="Coils"/>
    </source>
</evidence>
<dbReference type="EMBL" id="JAINUG010000032">
    <property type="protein sequence ID" value="KAJ8409139.1"/>
    <property type="molecule type" value="Genomic_DNA"/>
</dbReference>
<dbReference type="GO" id="GO:0019205">
    <property type="term" value="F:nucleobase-containing compound kinase activity"/>
    <property type="evidence" value="ECO:0007669"/>
    <property type="project" value="InterPro"/>
</dbReference>
<keyword evidence="2" id="KW-0547">Nucleotide-binding</keyword>
<accession>A0AAD7WUV8</accession>
<gene>
    <name evidence="5" type="ORF">AAFF_G00241600</name>
</gene>
<dbReference type="InterPro" id="IPR027417">
    <property type="entry name" value="P-loop_NTPase"/>
</dbReference>
<evidence type="ECO:0000313" key="6">
    <source>
        <dbReference type="Proteomes" id="UP001221898"/>
    </source>
</evidence>
<evidence type="ECO:0008006" key="7">
    <source>
        <dbReference type="Google" id="ProtNLM"/>
    </source>
</evidence>
<feature type="coiled-coil region" evidence="4">
    <location>
        <begin position="564"/>
        <end position="623"/>
    </location>
</feature>
<dbReference type="Gene3D" id="3.40.50.300">
    <property type="entry name" value="P-loop containing nucleotide triphosphate hydrolases"/>
    <property type="match status" value="1"/>
</dbReference>
<dbReference type="AlphaFoldDB" id="A0AAD7WUV8"/>
<dbReference type="PRINTS" id="PR00094">
    <property type="entry name" value="ADENYLTKNASE"/>
</dbReference>
<sequence>MAEEQNPIGSGTKKVFINHIDSYSSGCIGKFLSTCVVGASVEPEDVEGEEDNEVTFQIVGTVKTKTEKRRSRVSSEEYFALGHEELLRRLMECDVIVYNISENSEQLDEASWAISALNSEIHHFGGPKIFILISTVMTWALTKPIDTDDIDIPFTEDDYRRRRPHPNFKEHISVERLVLKMGKTKRSRLSTYVVAAGLQYGMGENIFHYFLKASWLGEITRVPVFGSGNNVIPTIHVNDLAGVIQNIIDHKPKTHYLMAVDDSNNTFEDIVKAISDMLGPGKIEKVAKEEAFHTKCFNQRNVDALSVHLCTEAVFLKNSFNLQWPIRICILGPPAVGKTTVAVKICRHYKLHHVTVKDAIGEKIKQLEEVVQMDDQEGESDDTLATQELLDSLKDNMNQNGGRLDDQFVFQIVRDKLNSKPCRNQGFVLDGYPKTYDQAKELFYGEEEEAEDPRSKMPLFNQKIIPDYVFSLNATDEFLKERVQNLPESVVQGTHYAQDQFLRRLAEFRDDNAQDETVLDYFDELEIHPEHIEVTGDKDSKYLAVTEKIVRAVGNAKNYGPSAEEREKEERRRAEERMKLLAAEREEMERKEAEEAANRAVRLEEWNKNRREVKRQEHEMLEARSIPLRNYLMKNVMPTLTKSLIECCKVKPDDPVDFLAEYILRNHDLVD</sequence>
<evidence type="ECO:0000256" key="2">
    <source>
        <dbReference type="ARBA" id="ARBA00022741"/>
    </source>
</evidence>
<evidence type="ECO:0000313" key="5">
    <source>
        <dbReference type="EMBL" id="KAJ8409139.1"/>
    </source>
</evidence>
<name>A0AAD7WUV8_9TELE</name>
<dbReference type="Gene3D" id="3.40.50.720">
    <property type="entry name" value="NAD(P)-binding Rossmann-like Domain"/>
    <property type="match status" value="1"/>
</dbReference>
<organism evidence="5 6">
    <name type="scientific">Aldrovandia affinis</name>
    <dbReference type="NCBI Taxonomy" id="143900"/>
    <lineage>
        <taxon>Eukaryota</taxon>
        <taxon>Metazoa</taxon>
        <taxon>Chordata</taxon>
        <taxon>Craniata</taxon>
        <taxon>Vertebrata</taxon>
        <taxon>Euteleostomi</taxon>
        <taxon>Actinopterygii</taxon>
        <taxon>Neopterygii</taxon>
        <taxon>Teleostei</taxon>
        <taxon>Notacanthiformes</taxon>
        <taxon>Halosauridae</taxon>
        <taxon>Aldrovandia</taxon>
    </lineage>
</organism>
<keyword evidence="4" id="KW-0175">Coiled coil</keyword>